<name>A0A562B9P9_9BURK</name>
<keyword evidence="2" id="KW-1185">Reference proteome</keyword>
<gene>
    <name evidence="1" type="ORF">L602_000400000080</name>
</gene>
<organism evidence="1 2">
    <name type="scientific">Cupriavidus gilardii J11</name>
    <dbReference type="NCBI Taxonomy" id="936133"/>
    <lineage>
        <taxon>Bacteria</taxon>
        <taxon>Pseudomonadati</taxon>
        <taxon>Pseudomonadota</taxon>
        <taxon>Betaproteobacteria</taxon>
        <taxon>Burkholderiales</taxon>
        <taxon>Burkholderiaceae</taxon>
        <taxon>Cupriavidus</taxon>
    </lineage>
</organism>
<dbReference type="EMBL" id="VLJN01000034">
    <property type="protein sequence ID" value="TWG81689.1"/>
    <property type="molecule type" value="Genomic_DNA"/>
</dbReference>
<evidence type="ECO:0000313" key="2">
    <source>
        <dbReference type="Proteomes" id="UP000318141"/>
    </source>
</evidence>
<dbReference type="Proteomes" id="UP000318141">
    <property type="component" value="Unassembled WGS sequence"/>
</dbReference>
<evidence type="ECO:0000313" key="1">
    <source>
        <dbReference type="EMBL" id="TWG81689.1"/>
    </source>
</evidence>
<accession>A0A562B9P9</accession>
<dbReference type="AlphaFoldDB" id="A0A562B9P9"/>
<comment type="caution">
    <text evidence="1">The sequence shown here is derived from an EMBL/GenBank/DDBJ whole genome shotgun (WGS) entry which is preliminary data.</text>
</comment>
<reference evidence="1 2" key="1">
    <citation type="submission" date="2019-07" db="EMBL/GenBank/DDBJ databases">
        <title>Genome sequencing of lignin-degrading bacterial isolates.</title>
        <authorList>
            <person name="Gladden J."/>
        </authorList>
    </citation>
    <scope>NUCLEOTIDE SEQUENCE [LARGE SCALE GENOMIC DNA]</scope>
    <source>
        <strain evidence="1 2">J11</strain>
    </source>
</reference>
<sequence>MTVRDSIVVLAGWLLICLGSGALVTAIAQALPA</sequence>
<proteinExistence type="predicted"/>
<protein>
    <submittedName>
        <fullName evidence="1">Uncharacterized protein</fullName>
    </submittedName>
</protein>